<reference evidence="1 2" key="2">
    <citation type="submission" date="2020-07" db="EMBL/GenBank/DDBJ databases">
        <title>Genome assembly of wild tea tree DASZ reveals pedigree and selection history of tea varieties.</title>
        <authorList>
            <person name="Zhang W."/>
        </authorList>
    </citation>
    <scope>NUCLEOTIDE SEQUENCE [LARGE SCALE GENOMIC DNA]</scope>
    <source>
        <strain evidence="2">cv. G240</strain>
        <tissue evidence="1">Leaf</tissue>
    </source>
</reference>
<evidence type="ECO:0000313" key="2">
    <source>
        <dbReference type="Proteomes" id="UP000593564"/>
    </source>
</evidence>
<name>A0A7J7I257_CAMSI</name>
<sequence>MVTLKSSRKMPLSSNESFSGLNKKLRLILKEMKNSKSETNSTILDASYPKTTTKYTNTKCKY</sequence>
<organism evidence="1 2">
    <name type="scientific">Camellia sinensis</name>
    <name type="common">Tea plant</name>
    <name type="synonym">Thea sinensis</name>
    <dbReference type="NCBI Taxonomy" id="4442"/>
    <lineage>
        <taxon>Eukaryota</taxon>
        <taxon>Viridiplantae</taxon>
        <taxon>Streptophyta</taxon>
        <taxon>Embryophyta</taxon>
        <taxon>Tracheophyta</taxon>
        <taxon>Spermatophyta</taxon>
        <taxon>Magnoliopsida</taxon>
        <taxon>eudicotyledons</taxon>
        <taxon>Gunneridae</taxon>
        <taxon>Pentapetalae</taxon>
        <taxon>asterids</taxon>
        <taxon>Ericales</taxon>
        <taxon>Theaceae</taxon>
        <taxon>Camellia</taxon>
    </lineage>
</organism>
<dbReference type="EMBL" id="JACBKZ010000001">
    <property type="protein sequence ID" value="KAF5959120.1"/>
    <property type="molecule type" value="Genomic_DNA"/>
</dbReference>
<proteinExistence type="predicted"/>
<reference evidence="2" key="1">
    <citation type="journal article" date="2020" name="Nat. Commun.">
        <title>Genome assembly of wild tea tree DASZ reveals pedigree and selection history of tea varieties.</title>
        <authorList>
            <person name="Zhang W."/>
            <person name="Zhang Y."/>
            <person name="Qiu H."/>
            <person name="Guo Y."/>
            <person name="Wan H."/>
            <person name="Zhang X."/>
            <person name="Scossa F."/>
            <person name="Alseekh S."/>
            <person name="Zhang Q."/>
            <person name="Wang P."/>
            <person name="Xu L."/>
            <person name="Schmidt M.H."/>
            <person name="Jia X."/>
            <person name="Li D."/>
            <person name="Zhu A."/>
            <person name="Guo F."/>
            <person name="Chen W."/>
            <person name="Ni D."/>
            <person name="Usadel B."/>
            <person name="Fernie A.R."/>
            <person name="Wen W."/>
        </authorList>
    </citation>
    <scope>NUCLEOTIDE SEQUENCE [LARGE SCALE GENOMIC DNA]</scope>
    <source>
        <strain evidence="2">cv. G240</strain>
    </source>
</reference>
<comment type="caution">
    <text evidence="1">The sequence shown here is derived from an EMBL/GenBank/DDBJ whole genome shotgun (WGS) entry which is preliminary data.</text>
</comment>
<gene>
    <name evidence="1" type="ORF">HYC85_000329</name>
</gene>
<dbReference type="Proteomes" id="UP000593564">
    <property type="component" value="Unassembled WGS sequence"/>
</dbReference>
<accession>A0A7J7I257</accession>
<protein>
    <submittedName>
        <fullName evidence="1">Uncharacterized protein</fullName>
    </submittedName>
</protein>
<evidence type="ECO:0000313" key="1">
    <source>
        <dbReference type="EMBL" id="KAF5959120.1"/>
    </source>
</evidence>
<keyword evidence="2" id="KW-1185">Reference proteome</keyword>
<dbReference type="AlphaFoldDB" id="A0A7J7I257"/>